<organism evidence="15 16">
    <name type="scientific">Sediminicola arcticus</name>
    <dbReference type="NCBI Taxonomy" id="1574308"/>
    <lineage>
        <taxon>Bacteria</taxon>
        <taxon>Pseudomonadati</taxon>
        <taxon>Bacteroidota</taxon>
        <taxon>Flavobacteriia</taxon>
        <taxon>Flavobacteriales</taxon>
        <taxon>Flavobacteriaceae</taxon>
        <taxon>Sediminicola</taxon>
    </lineage>
</organism>
<comment type="caution">
    <text evidence="15">The sequence shown here is derived from an EMBL/GenBank/DDBJ whole genome shotgun (WGS) entry which is preliminary data.</text>
</comment>
<evidence type="ECO:0000256" key="7">
    <source>
        <dbReference type="ARBA" id="ARBA00022694"/>
    </source>
</evidence>
<dbReference type="Gene3D" id="3.90.870.10">
    <property type="entry name" value="DHBP synthase"/>
    <property type="match status" value="1"/>
</dbReference>
<dbReference type="Pfam" id="PF01300">
    <property type="entry name" value="Sua5_yciO_yrdC"/>
    <property type="match status" value="1"/>
</dbReference>
<dbReference type="InterPro" id="IPR005145">
    <property type="entry name" value="Sua5_C"/>
</dbReference>
<dbReference type="PANTHER" id="PTHR17490">
    <property type="entry name" value="SUA5"/>
    <property type="match status" value="1"/>
</dbReference>
<dbReference type="InterPro" id="IPR006070">
    <property type="entry name" value="Sua5-like_dom"/>
</dbReference>
<dbReference type="PROSITE" id="PS51163">
    <property type="entry name" value="YRDC"/>
    <property type="match status" value="1"/>
</dbReference>
<evidence type="ECO:0000256" key="4">
    <source>
        <dbReference type="ARBA" id="ARBA00015492"/>
    </source>
</evidence>
<keyword evidence="16" id="KW-1185">Reference proteome</keyword>
<keyword evidence="7 13" id="KW-0819">tRNA processing</keyword>
<keyword evidence="5 13" id="KW-0963">Cytoplasm</keyword>
<comment type="subcellular location">
    <subcellularLocation>
        <location evidence="1 13">Cytoplasm</location>
    </subcellularLocation>
</comment>
<comment type="function">
    <text evidence="13">Required for the formation of a threonylcarbamoyl group on adenosine at position 37 (t(6)A37) in tRNAs that read codons beginning with adenine.</text>
</comment>
<evidence type="ECO:0000256" key="5">
    <source>
        <dbReference type="ARBA" id="ARBA00022490"/>
    </source>
</evidence>
<keyword evidence="8 13" id="KW-0548">Nucleotidyltransferase</keyword>
<dbReference type="InterPro" id="IPR038385">
    <property type="entry name" value="Sua5/YwlC_C"/>
</dbReference>
<feature type="domain" description="YrdC-like" evidence="14">
    <location>
        <begin position="5"/>
        <end position="191"/>
    </location>
</feature>
<dbReference type="Gene3D" id="3.40.50.11030">
    <property type="entry name" value="Threonylcarbamoyl-AMP synthase, C-terminal domain"/>
    <property type="match status" value="1"/>
</dbReference>
<evidence type="ECO:0000256" key="8">
    <source>
        <dbReference type="ARBA" id="ARBA00022695"/>
    </source>
</evidence>
<comment type="catalytic activity">
    <reaction evidence="12 13">
        <text>L-threonine + hydrogencarbonate + ATP = L-threonylcarbamoyladenylate + diphosphate + H2O</text>
        <dbReference type="Rhea" id="RHEA:36407"/>
        <dbReference type="ChEBI" id="CHEBI:15377"/>
        <dbReference type="ChEBI" id="CHEBI:17544"/>
        <dbReference type="ChEBI" id="CHEBI:30616"/>
        <dbReference type="ChEBI" id="CHEBI:33019"/>
        <dbReference type="ChEBI" id="CHEBI:57926"/>
        <dbReference type="ChEBI" id="CHEBI:73682"/>
        <dbReference type="EC" id="2.7.7.87"/>
    </reaction>
</comment>
<dbReference type="Proteomes" id="UP001549799">
    <property type="component" value="Unassembled WGS sequence"/>
</dbReference>
<dbReference type="Pfam" id="PF03481">
    <property type="entry name" value="Sua5_C"/>
    <property type="match status" value="1"/>
</dbReference>
<evidence type="ECO:0000256" key="12">
    <source>
        <dbReference type="ARBA" id="ARBA00048366"/>
    </source>
</evidence>
<dbReference type="NCBIfam" id="TIGR00057">
    <property type="entry name" value="L-threonylcarbamoyladenylate synthase"/>
    <property type="match status" value="1"/>
</dbReference>
<evidence type="ECO:0000259" key="14">
    <source>
        <dbReference type="PROSITE" id="PS51163"/>
    </source>
</evidence>
<dbReference type="InterPro" id="IPR050156">
    <property type="entry name" value="TC-AMP_synthase_SUA5"/>
</dbReference>
<dbReference type="PANTHER" id="PTHR17490:SF16">
    <property type="entry name" value="THREONYLCARBAMOYL-AMP SYNTHASE"/>
    <property type="match status" value="1"/>
</dbReference>
<accession>A0ABV2SWU0</accession>
<sequence>MTIISNDIGRAVEILNNEDVVAIPTETVYGLAGNIYSDKAIRKIFEVKQRPLFNPLIVHLHSIEQLDEIASEFPIKAQLLADAFWPGSLTLILKKKSNIPDVITAGKDTVAVRIPNHPITLKLLKELSFPLAAPSANPFNRISPTNSLHVESYFKNSIKMVLEGGECKNGLESTIIGFENNEPVLYRLGAIAIEEIENVIGKIKVKNKKEKAPDAPGMLAKHYAPKTKTYLVNDIKKFIKSNGDKTIGVVSFTENMNASNIKHVEILSKSGDLKEAASKLYSALHTLDDLNLDMIVAQRFPDVGLGKSINDRLERATK</sequence>
<reference evidence="15 16" key="1">
    <citation type="submission" date="2024-07" db="EMBL/GenBank/DDBJ databases">
        <title>The genome sequence of type strain Sediminicola arcticus GDMCC 1.2805.</title>
        <authorList>
            <person name="Liu Y."/>
        </authorList>
    </citation>
    <scope>NUCLEOTIDE SEQUENCE [LARGE SCALE GENOMIC DNA]</scope>
    <source>
        <strain evidence="15 16">GDMCC 1.2805</strain>
    </source>
</reference>
<evidence type="ECO:0000256" key="3">
    <source>
        <dbReference type="ARBA" id="ARBA00012584"/>
    </source>
</evidence>
<evidence type="ECO:0000256" key="1">
    <source>
        <dbReference type="ARBA" id="ARBA00004496"/>
    </source>
</evidence>
<evidence type="ECO:0000256" key="2">
    <source>
        <dbReference type="ARBA" id="ARBA00007663"/>
    </source>
</evidence>
<evidence type="ECO:0000256" key="6">
    <source>
        <dbReference type="ARBA" id="ARBA00022679"/>
    </source>
</evidence>
<evidence type="ECO:0000313" key="16">
    <source>
        <dbReference type="Proteomes" id="UP001549799"/>
    </source>
</evidence>
<evidence type="ECO:0000256" key="11">
    <source>
        <dbReference type="ARBA" id="ARBA00029774"/>
    </source>
</evidence>
<keyword evidence="9 13" id="KW-0547">Nucleotide-binding</keyword>
<dbReference type="SUPFAM" id="SSF55821">
    <property type="entry name" value="YrdC/RibB"/>
    <property type="match status" value="1"/>
</dbReference>
<dbReference type="EMBL" id="JBEXAE010000007">
    <property type="protein sequence ID" value="MET6991638.1"/>
    <property type="molecule type" value="Genomic_DNA"/>
</dbReference>
<protein>
    <recommendedName>
        <fullName evidence="4 13">Threonylcarbamoyl-AMP synthase</fullName>
        <shortName evidence="13">TC-AMP synthase</shortName>
        <ecNumber evidence="3 13">2.7.7.87</ecNumber>
    </recommendedName>
    <alternativeName>
        <fullName evidence="11 13">L-threonylcarbamoyladenylate synthase</fullName>
    </alternativeName>
</protein>
<dbReference type="InterPro" id="IPR010923">
    <property type="entry name" value="T(6)A37_SUA5"/>
</dbReference>
<dbReference type="PIRSF" id="PIRSF004930">
    <property type="entry name" value="Tln_factor_SUA5"/>
    <property type="match status" value="1"/>
</dbReference>
<dbReference type="GO" id="GO:0061710">
    <property type="term" value="F:L-threonylcarbamoyladenylate synthase"/>
    <property type="evidence" value="ECO:0007669"/>
    <property type="project" value="UniProtKB-EC"/>
</dbReference>
<keyword evidence="10 13" id="KW-0067">ATP-binding</keyword>
<dbReference type="RefSeq" id="WP_354616187.1">
    <property type="nucleotide sequence ID" value="NZ_JBEXAE010000007.1"/>
</dbReference>
<proteinExistence type="inferred from homology"/>
<name>A0ABV2SWU0_9FLAO</name>
<evidence type="ECO:0000256" key="9">
    <source>
        <dbReference type="ARBA" id="ARBA00022741"/>
    </source>
</evidence>
<dbReference type="EC" id="2.7.7.87" evidence="3 13"/>
<keyword evidence="6 13" id="KW-0808">Transferase</keyword>
<evidence type="ECO:0000256" key="13">
    <source>
        <dbReference type="PIRNR" id="PIRNR004930"/>
    </source>
</evidence>
<evidence type="ECO:0000256" key="10">
    <source>
        <dbReference type="ARBA" id="ARBA00022840"/>
    </source>
</evidence>
<evidence type="ECO:0000313" key="15">
    <source>
        <dbReference type="EMBL" id="MET6991638.1"/>
    </source>
</evidence>
<dbReference type="InterPro" id="IPR017945">
    <property type="entry name" value="DHBP_synth_RibB-like_a/b_dom"/>
</dbReference>
<comment type="similarity">
    <text evidence="2 13">Belongs to the SUA5 family.</text>
</comment>
<gene>
    <name evidence="15" type="ORF">ABXZ36_13375</name>
</gene>